<accession>A0A9W6SQJ3</accession>
<keyword evidence="2" id="KW-1133">Transmembrane helix</keyword>
<dbReference type="AlphaFoldDB" id="A0A9W6SQJ3"/>
<name>A0A9W6SQJ3_9ACTN</name>
<evidence type="ECO:0000313" key="3">
    <source>
        <dbReference type="EMBL" id="GLZ80523.1"/>
    </source>
</evidence>
<evidence type="ECO:0000313" key="4">
    <source>
        <dbReference type="Proteomes" id="UP001165079"/>
    </source>
</evidence>
<feature type="transmembrane region" description="Helical" evidence="2">
    <location>
        <begin position="150"/>
        <end position="173"/>
    </location>
</feature>
<reference evidence="3" key="1">
    <citation type="submission" date="2023-03" db="EMBL/GenBank/DDBJ databases">
        <title>Actinorhabdospora filicis NBRC 111898.</title>
        <authorList>
            <person name="Ichikawa N."/>
            <person name="Sato H."/>
            <person name="Tonouchi N."/>
        </authorList>
    </citation>
    <scope>NUCLEOTIDE SEQUENCE</scope>
    <source>
        <strain evidence="3">NBRC 111898</strain>
    </source>
</reference>
<comment type="caution">
    <text evidence="3">The sequence shown here is derived from an EMBL/GenBank/DDBJ whole genome shotgun (WGS) entry which is preliminary data.</text>
</comment>
<dbReference type="RefSeq" id="WP_285665720.1">
    <property type="nucleotide sequence ID" value="NZ_BSTX01000004.1"/>
</dbReference>
<keyword evidence="4" id="KW-1185">Reference proteome</keyword>
<keyword evidence="2" id="KW-0812">Transmembrane</keyword>
<feature type="region of interest" description="Disordered" evidence="1">
    <location>
        <begin position="177"/>
        <end position="213"/>
    </location>
</feature>
<sequence length="368" mass="39584">MPSTGRALGPFADVSTERVEGAYEVCHGTDEQGRRVEILTLGTTSAKDPARRRMLADAVGWARSTHTPADAPILDVELEAEQPYVVMLREERLRGITRVLDWLLRMGPATGPIRRITTPVPPHLMRVQPVSGPVPPPVSAIPKRKTNGPFVALVVMALVLVVFGGGALAIWVARDSPAVSSDGPQGGDKEPGGKPPGETATEPPRPVIDEDRKAKLPGTESMWDEANSVGAAVSSEPGWPFAWRYDKRLGCDAEEKEIDCVVRADVPGSDELKDARLAVALRPCPGICDAKARAAVLPADVSWTPVDENTYYVLVGTGGVFRLEMVMYVTDPQNPERHWQVLASGLGEGAHGREIVEKSINDVYAQAG</sequence>
<protein>
    <submittedName>
        <fullName evidence="3">Uncharacterized protein</fullName>
    </submittedName>
</protein>
<dbReference type="EMBL" id="BSTX01000004">
    <property type="protein sequence ID" value="GLZ80523.1"/>
    <property type="molecule type" value="Genomic_DNA"/>
</dbReference>
<gene>
    <name evidence="3" type="ORF">Afil01_53300</name>
</gene>
<proteinExistence type="predicted"/>
<evidence type="ECO:0000256" key="1">
    <source>
        <dbReference type="SAM" id="MobiDB-lite"/>
    </source>
</evidence>
<organism evidence="3 4">
    <name type="scientific">Actinorhabdospora filicis</name>
    <dbReference type="NCBI Taxonomy" id="1785913"/>
    <lineage>
        <taxon>Bacteria</taxon>
        <taxon>Bacillati</taxon>
        <taxon>Actinomycetota</taxon>
        <taxon>Actinomycetes</taxon>
        <taxon>Micromonosporales</taxon>
        <taxon>Micromonosporaceae</taxon>
        <taxon>Actinorhabdospora</taxon>
    </lineage>
</organism>
<keyword evidence="2" id="KW-0472">Membrane</keyword>
<dbReference type="Proteomes" id="UP001165079">
    <property type="component" value="Unassembled WGS sequence"/>
</dbReference>
<evidence type="ECO:0000256" key="2">
    <source>
        <dbReference type="SAM" id="Phobius"/>
    </source>
</evidence>